<keyword evidence="5" id="KW-1185">Reference proteome</keyword>
<dbReference type="Proteomes" id="UP000198211">
    <property type="component" value="Unassembled WGS sequence"/>
</dbReference>
<feature type="region of interest" description="Disordered" evidence="2">
    <location>
        <begin position="396"/>
        <end position="513"/>
    </location>
</feature>
<dbReference type="OrthoDB" id="8963689at2759"/>
<feature type="compositionally biased region" description="Basic residues" evidence="2">
    <location>
        <begin position="306"/>
        <end position="315"/>
    </location>
</feature>
<dbReference type="SUPFAM" id="SSF57756">
    <property type="entry name" value="Retrovirus zinc finger-like domains"/>
    <property type="match status" value="1"/>
</dbReference>
<dbReference type="InterPro" id="IPR001878">
    <property type="entry name" value="Znf_CCHC"/>
</dbReference>
<keyword evidence="1" id="KW-0479">Metal-binding</keyword>
<keyword evidence="1" id="KW-0863">Zinc-finger</keyword>
<gene>
    <name evidence="4" type="ORF">PHMEG_00017860</name>
</gene>
<dbReference type="AlphaFoldDB" id="A0A225VWT1"/>
<keyword evidence="1" id="KW-0862">Zinc</keyword>
<evidence type="ECO:0000256" key="2">
    <source>
        <dbReference type="SAM" id="MobiDB-lite"/>
    </source>
</evidence>
<feature type="region of interest" description="Disordered" evidence="2">
    <location>
        <begin position="264"/>
        <end position="357"/>
    </location>
</feature>
<name>A0A225VWT1_9STRA</name>
<dbReference type="InterPro" id="IPR005162">
    <property type="entry name" value="Retrotrans_gag_dom"/>
</dbReference>
<dbReference type="EMBL" id="NBNE01002791">
    <property type="protein sequence ID" value="OWZ09439.1"/>
    <property type="molecule type" value="Genomic_DNA"/>
</dbReference>
<dbReference type="InterPro" id="IPR036875">
    <property type="entry name" value="Znf_CCHC_sf"/>
</dbReference>
<dbReference type="PROSITE" id="PS50158">
    <property type="entry name" value="ZF_CCHC"/>
    <property type="match status" value="1"/>
</dbReference>
<dbReference type="Pfam" id="PF03732">
    <property type="entry name" value="Retrotrans_gag"/>
    <property type="match status" value="1"/>
</dbReference>
<protein>
    <recommendedName>
        <fullName evidence="3">CCHC-type domain-containing protein</fullName>
    </recommendedName>
</protein>
<dbReference type="GO" id="GO:0008270">
    <property type="term" value="F:zinc ion binding"/>
    <property type="evidence" value="ECO:0007669"/>
    <property type="project" value="UniProtKB-KW"/>
</dbReference>
<evidence type="ECO:0000313" key="5">
    <source>
        <dbReference type="Proteomes" id="UP000198211"/>
    </source>
</evidence>
<organism evidence="4 5">
    <name type="scientific">Phytophthora megakarya</name>
    <dbReference type="NCBI Taxonomy" id="4795"/>
    <lineage>
        <taxon>Eukaryota</taxon>
        <taxon>Sar</taxon>
        <taxon>Stramenopiles</taxon>
        <taxon>Oomycota</taxon>
        <taxon>Peronosporomycetes</taxon>
        <taxon>Peronosporales</taxon>
        <taxon>Peronosporaceae</taxon>
        <taxon>Phytophthora</taxon>
    </lineage>
</organism>
<dbReference type="Gene3D" id="4.10.60.10">
    <property type="entry name" value="Zinc finger, CCHC-type"/>
    <property type="match status" value="1"/>
</dbReference>
<sequence>RRANVKDLELLTVTPTSGTSVSTWTDRINLALQGAPESGRGEWSDHALYFILGNKLMAEAASWWVDFNRRLNDPERTWTHLKQALLRRYGPKEDISLAEYRVNTRSRGMKESHADYAAALRKAAGRSRVSERVLMAQFYRELDKTTRQLVKQREPEHLEEAVIKATEIDDPMESLAPMAATVEQASGTTAVAATNSTGDAPARTVTLHGVGSVYVPVSRVTEGIKNYAAVDPDGLVLYTNLKGAWNIITGKYDLPAGRTWNSRYWAEPGQKGTKSKKAETKRVDMKEKAHRQVESSDDDEEEEKPKTRKKAKPKRTAGSSEDERDVKPQKKLKAAVRQVLAEESQGRQSGAKGTADGNRCFICGQDGHWAQYCTTGPKCFACGKFAKNEKYLAKRKEERKSPENGTGLHEDVSRVEKTKKDENDEGDGSFNKCGGTTSVNGDEGAPMKEVPGSRVPSSEDTLTEVEDSTARCAPVTPTEITPGAVLNNEQGNKVVNDGSTLKDGSNNSANIANQRDVVKLPMHGRNYSDASNDDAWTERTAYGCSVLPELGTAFGEALIVDTCVVSGCEDEFLLEVDFMRTKGATMDFEKQEIRYGDDGRTVVIPFRMYDAEGGAKIAAVRMALTTELSENAVTLVQVSVTAKVGERRLFIPTRKTGSVLLAATVTTAQGGRAWVPAVNTNTKVTKILNKKELGTKMPLPDELEVNIEIDDPETRDLVLKLMRVYRLLTANTGECPPATSLNVRHHIDTGEASPIMLKRRHQAQTDDSIIESNIDNMLKSGVIEEGNERLERAGLALKLKKCKFATQTME</sequence>
<proteinExistence type="predicted"/>
<feature type="compositionally biased region" description="Basic and acidic residues" evidence="2">
    <location>
        <begin position="276"/>
        <end position="294"/>
    </location>
</feature>
<reference evidence="5" key="1">
    <citation type="submission" date="2017-03" db="EMBL/GenBank/DDBJ databases">
        <title>Phytopthora megakarya and P. palmivora, two closely related causual agents of cacao black pod achieved similar genome size and gene model numbers by different mechanisms.</title>
        <authorList>
            <person name="Ali S."/>
            <person name="Shao J."/>
            <person name="Larry D.J."/>
            <person name="Kronmiller B."/>
            <person name="Shen D."/>
            <person name="Strem M.D."/>
            <person name="Melnick R.L."/>
            <person name="Guiltinan M.J."/>
            <person name="Tyler B.M."/>
            <person name="Meinhardt L.W."/>
            <person name="Bailey B.A."/>
        </authorList>
    </citation>
    <scope>NUCLEOTIDE SEQUENCE [LARGE SCALE GENOMIC DNA]</scope>
    <source>
        <strain evidence="5">zdho120</strain>
    </source>
</reference>
<evidence type="ECO:0000259" key="3">
    <source>
        <dbReference type="PROSITE" id="PS50158"/>
    </source>
</evidence>
<dbReference type="SMART" id="SM00343">
    <property type="entry name" value="ZnF_C2HC"/>
    <property type="match status" value="1"/>
</dbReference>
<feature type="compositionally biased region" description="Polar residues" evidence="2">
    <location>
        <begin position="487"/>
        <end position="513"/>
    </location>
</feature>
<evidence type="ECO:0000256" key="1">
    <source>
        <dbReference type="PROSITE-ProRule" id="PRU00047"/>
    </source>
</evidence>
<dbReference type="GO" id="GO:0003676">
    <property type="term" value="F:nucleic acid binding"/>
    <property type="evidence" value="ECO:0007669"/>
    <property type="project" value="InterPro"/>
</dbReference>
<accession>A0A225VWT1</accession>
<feature type="domain" description="CCHC-type" evidence="3">
    <location>
        <begin position="359"/>
        <end position="373"/>
    </location>
</feature>
<evidence type="ECO:0000313" key="4">
    <source>
        <dbReference type="EMBL" id="OWZ09439.1"/>
    </source>
</evidence>
<feature type="non-terminal residue" evidence="4">
    <location>
        <position position="1"/>
    </location>
</feature>
<comment type="caution">
    <text evidence="4">The sequence shown here is derived from an EMBL/GenBank/DDBJ whole genome shotgun (WGS) entry which is preliminary data.</text>
</comment>
<feature type="compositionally biased region" description="Basic and acidic residues" evidence="2">
    <location>
        <begin position="396"/>
        <end position="422"/>
    </location>
</feature>